<dbReference type="InterPro" id="IPR000276">
    <property type="entry name" value="GPCR_Rhodpsn"/>
</dbReference>
<evidence type="ECO:0000259" key="11">
    <source>
        <dbReference type="PROSITE" id="PS50262"/>
    </source>
</evidence>
<evidence type="ECO:0000256" key="1">
    <source>
        <dbReference type="ARBA" id="ARBA00004651"/>
    </source>
</evidence>
<dbReference type="SUPFAM" id="SSF81321">
    <property type="entry name" value="Family A G protein-coupled receptor-like"/>
    <property type="match status" value="1"/>
</dbReference>
<evidence type="ECO:0000256" key="8">
    <source>
        <dbReference type="ARBA" id="ARBA00023224"/>
    </source>
</evidence>
<feature type="transmembrane region" description="Helical" evidence="10">
    <location>
        <begin position="16"/>
        <end position="41"/>
    </location>
</feature>
<proteinExistence type="inferred from homology"/>
<dbReference type="RefSeq" id="XP_038078514.1">
    <property type="nucleotide sequence ID" value="XM_038222586.1"/>
</dbReference>
<feature type="transmembrane region" description="Helical" evidence="10">
    <location>
        <begin position="90"/>
        <end position="111"/>
    </location>
</feature>
<feature type="transmembrane region" description="Helical" evidence="10">
    <location>
        <begin position="178"/>
        <end position="199"/>
    </location>
</feature>
<dbReference type="EnsemblMetazoa" id="XM_038222586.1">
    <property type="protein sequence ID" value="XP_038078514.1"/>
    <property type="gene ID" value="LOC119745904"/>
</dbReference>
<feature type="transmembrane region" description="Helical" evidence="10">
    <location>
        <begin position="261"/>
        <end position="284"/>
    </location>
</feature>
<dbReference type="OMA" id="CINIERF"/>
<evidence type="ECO:0000256" key="2">
    <source>
        <dbReference type="ARBA" id="ARBA00022475"/>
    </source>
</evidence>
<evidence type="ECO:0000256" key="4">
    <source>
        <dbReference type="ARBA" id="ARBA00022989"/>
    </source>
</evidence>
<dbReference type="CDD" id="cd00637">
    <property type="entry name" value="7tm_classA_rhodopsin-like"/>
    <property type="match status" value="1"/>
</dbReference>
<keyword evidence="5 9" id="KW-0297">G-protein coupled receptor</keyword>
<comment type="similarity">
    <text evidence="9">Belongs to the G-protein coupled receptor 1 family.</text>
</comment>
<evidence type="ECO:0000256" key="3">
    <source>
        <dbReference type="ARBA" id="ARBA00022692"/>
    </source>
</evidence>
<dbReference type="Gene3D" id="1.20.1070.10">
    <property type="entry name" value="Rhodopsin 7-helix transmembrane proteins"/>
    <property type="match status" value="1"/>
</dbReference>
<evidence type="ECO:0000256" key="5">
    <source>
        <dbReference type="ARBA" id="ARBA00023040"/>
    </source>
</evidence>
<dbReference type="AlphaFoldDB" id="A0A914BQS3"/>
<dbReference type="GO" id="GO:0005886">
    <property type="term" value="C:plasma membrane"/>
    <property type="evidence" value="ECO:0007669"/>
    <property type="project" value="UniProtKB-SubCell"/>
</dbReference>
<dbReference type="InterPro" id="IPR017452">
    <property type="entry name" value="GPCR_Rhodpsn_7TM"/>
</dbReference>
<accession>A0A914BQS3</accession>
<dbReference type="PROSITE" id="PS00237">
    <property type="entry name" value="G_PROTEIN_RECEP_F1_1"/>
    <property type="match status" value="1"/>
</dbReference>
<keyword evidence="6 10" id="KW-0472">Membrane</keyword>
<dbReference type="GO" id="GO:0004930">
    <property type="term" value="F:G protein-coupled receptor activity"/>
    <property type="evidence" value="ECO:0007669"/>
    <property type="project" value="UniProtKB-KW"/>
</dbReference>
<dbReference type="PRINTS" id="PR00237">
    <property type="entry name" value="GPCRRHODOPSN"/>
</dbReference>
<dbReference type="Proteomes" id="UP000887568">
    <property type="component" value="Unplaced"/>
</dbReference>
<dbReference type="PROSITE" id="PS50262">
    <property type="entry name" value="G_PROTEIN_RECEP_F1_2"/>
    <property type="match status" value="1"/>
</dbReference>
<feature type="transmembrane region" description="Helical" evidence="10">
    <location>
        <begin position="230"/>
        <end position="249"/>
    </location>
</feature>
<evidence type="ECO:0000256" key="6">
    <source>
        <dbReference type="ARBA" id="ARBA00023136"/>
    </source>
</evidence>
<evidence type="ECO:0000256" key="9">
    <source>
        <dbReference type="RuleBase" id="RU000688"/>
    </source>
</evidence>
<feature type="domain" description="G-protein coupled receptors family 1 profile" evidence="11">
    <location>
        <begin position="33"/>
        <end position="281"/>
    </location>
</feature>
<keyword evidence="8 9" id="KW-0807">Transducer</keyword>
<comment type="subcellular location">
    <subcellularLocation>
        <location evidence="1">Cell membrane</location>
        <topology evidence="1">Multi-pass membrane protein</topology>
    </subcellularLocation>
</comment>
<keyword evidence="7 9" id="KW-0675">Receptor</keyword>
<dbReference type="InterPro" id="IPR050569">
    <property type="entry name" value="TAAR"/>
</dbReference>
<keyword evidence="2" id="KW-1003">Cell membrane</keyword>
<keyword evidence="4 10" id="KW-1133">Transmembrane helix</keyword>
<evidence type="ECO:0000256" key="7">
    <source>
        <dbReference type="ARBA" id="ARBA00023170"/>
    </source>
</evidence>
<dbReference type="PANTHER" id="PTHR24249:SF424">
    <property type="entry name" value="G-PROTEIN COUPLED RECEPTORS FAMILY 1 PROFILE DOMAIN-CONTAINING PROTEIN"/>
    <property type="match status" value="1"/>
</dbReference>
<name>A0A914BQS3_PATMI</name>
<dbReference type="Pfam" id="PF00001">
    <property type="entry name" value="7tm_1"/>
    <property type="match status" value="1"/>
</dbReference>
<dbReference type="OrthoDB" id="5959154at2759"/>
<protein>
    <recommendedName>
        <fullName evidence="11">G-protein coupled receptors family 1 profile domain-containing protein</fullName>
    </recommendedName>
</protein>
<organism evidence="12 13">
    <name type="scientific">Patiria miniata</name>
    <name type="common">Bat star</name>
    <name type="synonym">Asterina miniata</name>
    <dbReference type="NCBI Taxonomy" id="46514"/>
    <lineage>
        <taxon>Eukaryota</taxon>
        <taxon>Metazoa</taxon>
        <taxon>Echinodermata</taxon>
        <taxon>Eleutherozoa</taxon>
        <taxon>Asterozoa</taxon>
        <taxon>Asteroidea</taxon>
        <taxon>Valvatacea</taxon>
        <taxon>Valvatida</taxon>
        <taxon>Asterinidae</taxon>
        <taxon>Patiria</taxon>
    </lineage>
</organism>
<sequence length="313" mass="34837">MADLSTTSAGLSPVLIALRTCIIVFLGLLIVAGNILSISVTRRVTNLADSTKILMTTLAAYDLLVGLLSLLNSVTSGLNRWPYGDIGCTIASYCMNTILCMSMYSIICLNVDRYIAITKPYKFPVWCTKQRVIILVVSLSVLSLLSSGANPLVFGVHAQYFPGPAMCFFDSNSNEVNVVGLLLIDTIPTLVMTGLYYRIIRISRQHELRENRNQNQGNNITREHKALKTFLVVTLTFSACYTPFAMLRIVEGFTGWITPDWLDILTVCLLYSNSAFNVFIYCLFNQAYRQTAKKIITERLPCLKRSTVAPVNI</sequence>
<dbReference type="GeneID" id="119745904"/>
<feature type="transmembrane region" description="Helical" evidence="10">
    <location>
        <begin position="132"/>
        <end position="158"/>
    </location>
</feature>
<keyword evidence="3 9" id="KW-0812">Transmembrane</keyword>
<evidence type="ECO:0000313" key="12">
    <source>
        <dbReference type="EnsemblMetazoa" id="XP_038078514.1"/>
    </source>
</evidence>
<dbReference type="PANTHER" id="PTHR24249">
    <property type="entry name" value="HISTAMINE RECEPTOR-RELATED G-PROTEIN COUPLED RECEPTOR"/>
    <property type="match status" value="1"/>
</dbReference>
<evidence type="ECO:0000313" key="13">
    <source>
        <dbReference type="Proteomes" id="UP000887568"/>
    </source>
</evidence>
<reference evidence="12" key="1">
    <citation type="submission" date="2022-11" db="UniProtKB">
        <authorList>
            <consortium name="EnsemblMetazoa"/>
        </authorList>
    </citation>
    <scope>IDENTIFICATION</scope>
</reference>
<keyword evidence="13" id="KW-1185">Reference proteome</keyword>
<feature type="transmembrane region" description="Helical" evidence="10">
    <location>
        <begin position="53"/>
        <end position="70"/>
    </location>
</feature>
<evidence type="ECO:0000256" key="10">
    <source>
        <dbReference type="SAM" id="Phobius"/>
    </source>
</evidence>